<gene>
    <name evidence="2" type="ordered locus">Os10g0545950</name>
    <name evidence="2" type="ORF">OSNPB_100545950</name>
</gene>
<organism evidence="2 3">
    <name type="scientific">Oryza sativa subsp. japonica</name>
    <name type="common">Rice</name>
    <dbReference type="NCBI Taxonomy" id="39947"/>
    <lineage>
        <taxon>Eukaryota</taxon>
        <taxon>Viridiplantae</taxon>
        <taxon>Streptophyta</taxon>
        <taxon>Embryophyta</taxon>
        <taxon>Tracheophyta</taxon>
        <taxon>Spermatophyta</taxon>
        <taxon>Magnoliopsida</taxon>
        <taxon>Liliopsida</taxon>
        <taxon>Poales</taxon>
        <taxon>Poaceae</taxon>
        <taxon>BOP clade</taxon>
        <taxon>Oryzoideae</taxon>
        <taxon>Oryzeae</taxon>
        <taxon>Oryzinae</taxon>
        <taxon>Oryza</taxon>
        <taxon>Oryza sativa</taxon>
    </lineage>
</organism>
<feature type="region of interest" description="Disordered" evidence="1">
    <location>
        <begin position="17"/>
        <end position="87"/>
    </location>
</feature>
<feature type="compositionally biased region" description="Basic and acidic residues" evidence="1">
    <location>
        <begin position="55"/>
        <end position="64"/>
    </location>
</feature>
<keyword evidence="3" id="KW-1185">Reference proteome</keyword>
<feature type="compositionally biased region" description="Low complexity" evidence="1">
    <location>
        <begin position="44"/>
        <end position="54"/>
    </location>
</feature>
<evidence type="ECO:0000313" key="3">
    <source>
        <dbReference type="Proteomes" id="UP000059680"/>
    </source>
</evidence>
<dbReference type="InParanoid" id="A0A0P0XWV8"/>
<reference evidence="3" key="1">
    <citation type="journal article" date="2005" name="Nature">
        <title>The map-based sequence of the rice genome.</title>
        <authorList>
            <consortium name="International rice genome sequencing project (IRGSP)"/>
            <person name="Matsumoto T."/>
            <person name="Wu J."/>
            <person name="Kanamori H."/>
            <person name="Katayose Y."/>
            <person name="Fujisawa M."/>
            <person name="Namiki N."/>
            <person name="Mizuno H."/>
            <person name="Yamamoto K."/>
            <person name="Antonio B.A."/>
            <person name="Baba T."/>
            <person name="Sakata K."/>
            <person name="Nagamura Y."/>
            <person name="Aoki H."/>
            <person name="Arikawa K."/>
            <person name="Arita K."/>
            <person name="Bito T."/>
            <person name="Chiden Y."/>
            <person name="Fujitsuka N."/>
            <person name="Fukunaka R."/>
            <person name="Hamada M."/>
            <person name="Harada C."/>
            <person name="Hayashi A."/>
            <person name="Hijishita S."/>
            <person name="Honda M."/>
            <person name="Hosokawa S."/>
            <person name="Ichikawa Y."/>
            <person name="Idonuma A."/>
            <person name="Iijima M."/>
            <person name="Ikeda M."/>
            <person name="Ikeno M."/>
            <person name="Ito K."/>
            <person name="Ito S."/>
            <person name="Ito T."/>
            <person name="Ito Y."/>
            <person name="Ito Y."/>
            <person name="Iwabuchi A."/>
            <person name="Kamiya K."/>
            <person name="Karasawa W."/>
            <person name="Kurita K."/>
            <person name="Katagiri S."/>
            <person name="Kikuta A."/>
            <person name="Kobayashi H."/>
            <person name="Kobayashi N."/>
            <person name="Machita K."/>
            <person name="Maehara T."/>
            <person name="Masukawa M."/>
            <person name="Mizubayashi T."/>
            <person name="Mukai Y."/>
            <person name="Nagasaki H."/>
            <person name="Nagata Y."/>
            <person name="Naito S."/>
            <person name="Nakashima M."/>
            <person name="Nakama Y."/>
            <person name="Nakamichi Y."/>
            <person name="Nakamura M."/>
            <person name="Meguro A."/>
            <person name="Negishi M."/>
            <person name="Ohta I."/>
            <person name="Ohta T."/>
            <person name="Okamoto M."/>
            <person name="Ono N."/>
            <person name="Saji S."/>
            <person name="Sakaguchi M."/>
            <person name="Sakai K."/>
            <person name="Shibata M."/>
            <person name="Shimokawa T."/>
            <person name="Song J."/>
            <person name="Takazaki Y."/>
            <person name="Terasawa K."/>
            <person name="Tsugane M."/>
            <person name="Tsuji K."/>
            <person name="Ueda S."/>
            <person name="Waki K."/>
            <person name="Yamagata H."/>
            <person name="Yamamoto M."/>
            <person name="Yamamoto S."/>
            <person name="Yamane H."/>
            <person name="Yoshiki S."/>
            <person name="Yoshihara R."/>
            <person name="Yukawa K."/>
            <person name="Zhong H."/>
            <person name="Yano M."/>
            <person name="Yuan Q."/>
            <person name="Ouyang S."/>
            <person name="Liu J."/>
            <person name="Jones K.M."/>
            <person name="Gansberger K."/>
            <person name="Moffat K."/>
            <person name="Hill J."/>
            <person name="Bera J."/>
            <person name="Fadrosh D."/>
            <person name="Jin S."/>
            <person name="Johri S."/>
            <person name="Kim M."/>
            <person name="Overton L."/>
            <person name="Reardon M."/>
            <person name="Tsitrin T."/>
            <person name="Vuong H."/>
            <person name="Weaver B."/>
            <person name="Ciecko A."/>
            <person name="Tallon L."/>
            <person name="Jackson J."/>
            <person name="Pai G."/>
            <person name="Aken S.V."/>
            <person name="Utterback T."/>
            <person name="Reidmuller S."/>
            <person name="Feldblyum T."/>
            <person name="Hsiao J."/>
            <person name="Zismann V."/>
            <person name="Iobst S."/>
            <person name="de Vazeille A.R."/>
            <person name="Buell C.R."/>
            <person name="Ying K."/>
            <person name="Li Y."/>
            <person name="Lu T."/>
            <person name="Huang Y."/>
            <person name="Zhao Q."/>
            <person name="Feng Q."/>
            <person name="Zhang L."/>
            <person name="Zhu J."/>
            <person name="Weng Q."/>
            <person name="Mu J."/>
            <person name="Lu Y."/>
            <person name="Fan D."/>
            <person name="Liu Y."/>
            <person name="Guan J."/>
            <person name="Zhang Y."/>
            <person name="Yu S."/>
            <person name="Liu X."/>
            <person name="Zhang Y."/>
            <person name="Hong G."/>
            <person name="Han B."/>
            <person name="Choisne N."/>
            <person name="Demange N."/>
            <person name="Orjeda G."/>
            <person name="Samain S."/>
            <person name="Cattolico L."/>
            <person name="Pelletier E."/>
            <person name="Couloux A."/>
            <person name="Segurens B."/>
            <person name="Wincker P."/>
            <person name="D'Hont A."/>
            <person name="Scarpelli C."/>
            <person name="Weissenbach J."/>
            <person name="Salanoubat M."/>
            <person name="Quetier F."/>
            <person name="Yu Y."/>
            <person name="Kim H.R."/>
            <person name="Rambo T."/>
            <person name="Currie J."/>
            <person name="Collura K."/>
            <person name="Luo M."/>
            <person name="Yang T."/>
            <person name="Ammiraju J.S.S."/>
            <person name="Engler F."/>
            <person name="Soderlund C."/>
            <person name="Wing R.A."/>
            <person name="Palmer L.E."/>
            <person name="de la Bastide M."/>
            <person name="Spiegel L."/>
            <person name="Nascimento L."/>
            <person name="Zutavern T."/>
            <person name="O'Shaughnessy A."/>
            <person name="Dike S."/>
            <person name="Dedhia N."/>
            <person name="Preston R."/>
            <person name="Balija V."/>
            <person name="McCombie W.R."/>
            <person name="Chow T."/>
            <person name="Chen H."/>
            <person name="Chung M."/>
            <person name="Chen C."/>
            <person name="Shaw J."/>
            <person name="Wu H."/>
            <person name="Hsiao K."/>
            <person name="Chao Y."/>
            <person name="Chu M."/>
            <person name="Cheng C."/>
            <person name="Hour A."/>
            <person name="Lee P."/>
            <person name="Lin S."/>
            <person name="Lin Y."/>
            <person name="Liou J."/>
            <person name="Liu S."/>
            <person name="Hsing Y."/>
            <person name="Raghuvanshi S."/>
            <person name="Mohanty A."/>
            <person name="Bharti A.K."/>
            <person name="Gaur A."/>
            <person name="Gupta V."/>
            <person name="Kumar D."/>
            <person name="Ravi V."/>
            <person name="Vij S."/>
            <person name="Kapur A."/>
            <person name="Khurana P."/>
            <person name="Khurana P."/>
            <person name="Khurana J.P."/>
            <person name="Tyagi A.K."/>
            <person name="Gaikwad K."/>
            <person name="Singh A."/>
            <person name="Dalal V."/>
            <person name="Srivastava S."/>
            <person name="Dixit A."/>
            <person name="Pal A.K."/>
            <person name="Ghazi I.A."/>
            <person name="Yadav M."/>
            <person name="Pandit A."/>
            <person name="Bhargava A."/>
            <person name="Sureshbabu K."/>
            <person name="Batra K."/>
            <person name="Sharma T.R."/>
            <person name="Mohapatra T."/>
            <person name="Singh N.K."/>
            <person name="Messing J."/>
            <person name="Nelson A.B."/>
            <person name="Fuks G."/>
            <person name="Kavchok S."/>
            <person name="Keizer G."/>
            <person name="Linton E."/>
            <person name="Llaca V."/>
            <person name="Song R."/>
            <person name="Tanyolac B."/>
            <person name="Young S."/>
            <person name="Ho-Il K."/>
            <person name="Hahn J.H."/>
            <person name="Sangsakoo G."/>
            <person name="Vanavichit A."/>
            <person name="de Mattos Luiz.A.T."/>
            <person name="Zimmer P.D."/>
            <person name="Malone G."/>
            <person name="Dellagostin O."/>
            <person name="de Oliveira A.C."/>
            <person name="Bevan M."/>
            <person name="Bancroft I."/>
            <person name="Minx P."/>
            <person name="Cordum H."/>
            <person name="Wilson R."/>
            <person name="Cheng Z."/>
            <person name="Jin W."/>
            <person name="Jiang J."/>
            <person name="Leong S.A."/>
            <person name="Iwama H."/>
            <person name="Gojobori T."/>
            <person name="Itoh T."/>
            <person name="Niimura Y."/>
            <person name="Fujii Y."/>
            <person name="Habara T."/>
            <person name="Sakai H."/>
            <person name="Sato Y."/>
            <person name="Wilson G."/>
            <person name="Kumar K."/>
            <person name="McCouch S."/>
            <person name="Juretic N."/>
            <person name="Hoen D."/>
            <person name="Wright S."/>
            <person name="Bruskiewich R."/>
            <person name="Bureau T."/>
            <person name="Miyao A."/>
            <person name="Hirochika H."/>
            <person name="Nishikawa T."/>
            <person name="Kadowaki K."/>
            <person name="Sugiura M."/>
            <person name="Burr B."/>
            <person name="Sasaki T."/>
        </authorList>
    </citation>
    <scope>NUCLEOTIDE SEQUENCE [LARGE SCALE GENOMIC DNA]</scope>
    <source>
        <strain evidence="3">cv. Nipponbare</strain>
    </source>
</reference>
<name>A0A0P0XWV8_ORYSJ</name>
<proteinExistence type="predicted"/>
<reference evidence="2 3" key="2">
    <citation type="journal article" date="2013" name="Plant Cell Physiol.">
        <title>Rice Annotation Project Database (RAP-DB): an integrative and interactive database for rice genomics.</title>
        <authorList>
            <person name="Sakai H."/>
            <person name="Lee S.S."/>
            <person name="Tanaka T."/>
            <person name="Numa H."/>
            <person name="Kim J."/>
            <person name="Kawahara Y."/>
            <person name="Wakimoto H."/>
            <person name="Yang C.C."/>
            <person name="Iwamoto M."/>
            <person name="Abe T."/>
            <person name="Yamada Y."/>
            <person name="Muto A."/>
            <person name="Inokuchi H."/>
            <person name="Ikemura T."/>
            <person name="Matsumoto T."/>
            <person name="Sasaki T."/>
            <person name="Itoh T."/>
        </authorList>
    </citation>
    <scope>NUCLEOTIDE SEQUENCE [LARGE SCALE GENOMIC DNA]</scope>
    <source>
        <strain evidence="3">cv. Nipponbare</strain>
    </source>
</reference>
<dbReference type="AlphaFoldDB" id="A0A0P0XWV8"/>
<evidence type="ECO:0000256" key="1">
    <source>
        <dbReference type="SAM" id="MobiDB-lite"/>
    </source>
</evidence>
<dbReference type="EMBL" id="AP014966">
    <property type="protein sequence ID" value="BAT11905.1"/>
    <property type="molecule type" value="Genomic_DNA"/>
</dbReference>
<sequence>MASVAAVEGAAAALRSVLSRGGGSRHTTVVGRRDDTRAVGSELAGSGRRAVGGARCDDAREASGRRRAGHAATTRGRRPAGDGRRAR</sequence>
<accession>A0A0P0XWV8</accession>
<reference evidence="2 3" key="3">
    <citation type="journal article" date="2013" name="Rice">
        <title>Improvement of the Oryza sativa Nipponbare reference genome using next generation sequence and optical map data.</title>
        <authorList>
            <person name="Kawahara Y."/>
            <person name="de la Bastide M."/>
            <person name="Hamilton J.P."/>
            <person name="Kanamori H."/>
            <person name="McCombie W.R."/>
            <person name="Ouyang S."/>
            <person name="Schwartz D.C."/>
            <person name="Tanaka T."/>
            <person name="Wu J."/>
            <person name="Zhou S."/>
            <person name="Childs K.L."/>
            <person name="Davidson R.M."/>
            <person name="Lin H."/>
            <person name="Quesada-Ocampo L."/>
            <person name="Vaillancourt B."/>
            <person name="Sakai H."/>
            <person name="Lee S.S."/>
            <person name="Kim J."/>
            <person name="Numa H."/>
            <person name="Itoh T."/>
            <person name="Buell C.R."/>
            <person name="Matsumoto T."/>
        </authorList>
    </citation>
    <scope>NUCLEOTIDE SEQUENCE [LARGE SCALE GENOMIC DNA]</scope>
    <source>
        <strain evidence="3">cv. Nipponbare</strain>
    </source>
</reference>
<protein>
    <submittedName>
        <fullName evidence="2">Os10g0545950 protein</fullName>
    </submittedName>
</protein>
<dbReference type="PaxDb" id="39947-A0A0P0XWV8"/>
<dbReference type="Proteomes" id="UP000059680">
    <property type="component" value="Chromosome 10"/>
</dbReference>
<evidence type="ECO:0000313" key="2">
    <source>
        <dbReference type="EMBL" id="BAT11905.1"/>
    </source>
</evidence>